<reference evidence="1 2" key="1">
    <citation type="journal article" date="2019" name="Nat. Ecol. Evol.">
        <title>Megaphylogeny resolves global patterns of mushroom evolution.</title>
        <authorList>
            <person name="Varga T."/>
            <person name="Krizsan K."/>
            <person name="Foldi C."/>
            <person name="Dima B."/>
            <person name="Sanchez-Garcia M."/>
            <person name="Sanchez-Ramirez S."/>
            <person name="Szollosi G.J."/>
            <person name="Szarkandi J.G."/>
            <person name="Papp V."/>
            <person name="Albert L."/>
            <person name="Andreopoulos W."/>
            <person name="Angelini C."/>
            <person name="Antonin V."/>
            <person name="Barry K.W."/>
            <person name="Bougher N.L."/>
            <person name="Buchanan P."/>
            <person name="Buyck B."/>
            <person name="Bense V."/>
            <person name="Catcheside P."/>
            <person name="Chovatia M."/>
            <person name="Cooper J."/>
            <person name="Damon W."/>
            <person name="Desjardin D."/>
            <person name="Finy P."/>
            <person name="Geml J."/>
            <person name="Haridas S."/>
            <person name="Hughes K."/>
            <person name="Justo A."/>
            <person name="Karasinski D."/>
            <person name="Kautmanova I."/>
            <person name="Kiss B."/>
            <person name="Kocsube S."/>
            <person name="Kotiranta H."/>
            <person name="LaButti K.M."/>
            <person name="Lechner B.E."/>
            <person name="Liimatainen K."/>
            <person name="Lipzen A."/>
            <person name="Lukacs Z."/>
            <person name="Mihaltcheva S."/>
            <person name="Morgado L.N."/>
            <person name="Niskanen T."/>
            <person name="Noordeloos M.E."/>
            <person name="Ohm R.A."/>
            <person name="Ortiz-Santana B."/>
            <person name="Ovrebo C."/>
            <person name="Racz N."/>
            <person name="Riley R."/>
            <person name="Savchenko A."/>
            <person name="Shiryaev A."/>
            <person name="Soop K."/>
            <person name="Spirin V."/>
            <person name="Szebenyi C."/>
            <person name="Tomsovsky M."/>
            <person name="Tulloss R.E."/>
            <person name="Uehling J."/>
            <person name="Grigoriev I.V."/>
            <person name="Vagvolgyi C."/>
            <person name="Papp T."/>
            <person name="Martin F.M."/>
            <person name="Miettinen O."/>
            <person name="Hibbett D.S."/>
            <person name="Nagy L.G."/>
        </authorList>
    </citation>
    <scope>NUCLEOTIDE SEQUENCE [LARGE SCALE GENOMIC DNA]</scope>
    <source>
        <strain evidence="1 2">FP101781</strain>
    </source>
</reference>
<sequence>MDYDRILVLSDGEIVEFDTPEVLLQKEGGPSKVSVGRAQIGRLFQGLMSITPRVLLV</sequence>
<accession>A0A4Y7S0J8</accession>
<evidence type="ECO:0000313" key="1">
    <source>
        <dbReference type="EMBL" id="TEB14443.1"/>
    </source>
</evidence>
<dbReference type="EMBL" id="QPFP01000390">
    <property type="protein sequence ID" value="TEB14443.1"/>
    <property type="molecule type" value="Genomic_DNA"/>
</dbReference>
<gene>
    <name evidence="1" type="ORF">FA13DRAFT_1747991</name>
</gene>
<name>A0A4Y7S0J8_COPMI</name>
<dbReference type="AlphaFoldDB" id="A0A4Y7S0J8"/>
<organism evidence="1 2">
    <name type="scientific">Coprinellus micaceus</name>
    <name type="common">Glistening ink-cap mushroom</name>
    <name type="synonym">Coprinus micaceus</name>
    <dbReference type="NCBI Taxonomy" id="71717"/>
    <lineage>
        <taxon>Eukaryota</taxon>
        <taxon>Fungi</taxon>
        <taxon>Dikarya</taxon>
        <taxon>Basidiomycota</taxon>
        <taxon>Agaricomycotina</taxon>
        <taxon>Agaricomycetes</taxon>
        <taxon>Agaricomycetidae</taxon>
        <taxon>Agaricales</taxon>
        <taxon>Agaricineae</taxon>
        <taxon>Psathyrellaceae</taxon>
        <taxon>Coprinellus</taxon>
    </lineage>
</organism>
<dbReference type="Proteomes" id="UP000298030">
    <property type="component" value="Unassembled WGS sequence"/>
</dbReference>
<feature type="non-terminal residue" evidence="1">
    <location>
        <position position="57"/>
    </location>
</feature>
<comment type="caution">
    <text evidence="1">The sequence shown here is derived from an EMBL/GenBank/DDBJ whole genome shotgun (WGS) entry which is preliminary data.</text>
</comment>
<dbReference type="OrthoDB" id="6500128at2759"/>
<keyword evidence="2" id="KW-1185">Reference proteome</keyword>
<proteinExistence type="predicted"/>
<evidence type="ECO:0000313" key="2">
    <source>
        <dbReference type="Proteomes" id="UP000298030"/>
    </source>
</evidence>
<protein>
    <submittedName>
        <fullName evidence="1">Uncharacterized protein</fullName>
    </submittedName>
</protein>